<feature type="chain" id="PRO_5045210363" evidence="1">
    <location>
        <begin position="23"/>
        <end position="383"/>
    </location>
</feature>
<dbReference type="RefSeq" id="WP_274689812.1">
    <property type="nucleotide sequence ID" value="NZ_JAPMOU010000021.1"/>
</dbReference>
<protein>
    <submittedName>
        <fullName evidence="2">Uncharacterized protein</fullName>
    </submittedName>
</protein>
<evidence type="ECO:0000256" key="1">
    <source>
        <dbReference type="SAM" id="SignalP"/>
    </source>
</evidence>
<dbReference type="Proteomes" id="UP001528823">
    <property type="component" value="Unassembled WGS sequence"/>
</dbReference>
<dbReference type="EMBL" id="JAPMOU010000021">
    <property type="protein sequence ID" value="MDE1463474.1"/>
    <property type="molecule type" value="Genomic_DNA"/>
</dbReference>
<accession>A0ABT5UAS0</accession>
<organism evidence="2 3">
    <name type="scientific">Spartinivicinus poritis</name>
    <dbReference type="NCBI Taxonomy" id="2994640"/>
    <lineage>
        <taxon>Bacteria</taxon>
        <taxon>Pseudomonadati</taxon>
        <taxon>Pseudomonadota</taxon>
        <taxon>Gammaproteobacteria</taxon>
        <taxon>Oceanospirillales</taxon>
        <taxon>Zooshikellaceae</taxon>
        <taxon>Spartinivicinus</taxon>
    </lineage>
</organism>
<reference evidence="2 3" key="1">
    <citation type="submission" date="2022-11" db="EMBL/GenBank/DDBJ databases">
        <title>Spartinivicinus poritis sp. nov., isolated from scleractinian coral Porites lutea.</title>
        <authorList>
            <person name="Zhang G."/>
            <person name="Cai L."/>
            <person name="Wei Q."/>
        </authorList>
    </citation>
    <scope>NUCLEOTIDE SEQUENCE [LARGE SCALE GENOMIC DNA]</scope>
    <source>
        <strain evidence="2 3">A2-2</strain>
    </source>
</reference>
<proteinExistence type="predicted"/>
<name>A0ABT5UAS0_9GAMM</name>
<evidence type="ECO:0000313" key="2">
    <source>
        <dbReference type="EMBL" id="MDE1463474.1"/>
    </source>
</evidence>
<keyword evidence="3" id="KW-1185">Reference proteome</keyword>
<sequence>MNKFKFIPLILAISANTSLTYANTSCSNQSTYYGKEISLSVSLSSDNKALLAEFLAANKKATSSSVEASSYPLVVNPILGTLLSDGKFIQPSLINLERIQNYIKSNSTDGVINRKTKLSGKTIPNSTIQKISDIQTFEYLALSYWNEWLNRVKILSSQAVDPNNALQTILSNPSITSALMCQDSIVFPRTPAINATVKAFANYIISKQVNPTQLSAHELFAIGYGHSFDGVSLNENNPLVIQAALIYAKENNSPVYNRGTSPLSTINEVLLNYHQAALLSNDLINNGITISSDKGFSKEAKLVAQTLNKAFRQENNTPSKPQLFTKLFNVKFHVGTINLASYENALAIYDAQTNTITINGNFVNQATRSMESITRFRSFFRLT</sequence>
<keyword evidence="1" id="KW-0732">Signal</keyword>
<evidence type="ECO:0000313" key="3">
    <source>
        <dbReference type="Proteomes" id="UP001528823"/>
    </source>
</evidence>
<gene>
    <name evidence="2" type="ORF">ORQ98_16065</name>
</gene>
<comment type="caution">
    <text evidence="2">The sequence shown here is derived from an EMBL/GenBank/DDBJ whole genome shotgun (WGS) entry which is preliminary data.</text>
</comment>
<feature type="signal peptide" evidence="1">
    <location>
        <begin position="1"/>
        <end position="22"/>
    </location>
</feature>